<feature type="transmembrane region" description="Helical" evidence="6">
    <location>
        <begin position="379"/>
        <end position="399"/>
    </location>
</feature>
<dbReference type="Proteomes" id="UP000243342">
    <property type="component" value="Unassembled WGS sequence"/>
</dbReference>
<evidence type="ECO:0000256" key="4">
    <source>
        <dbReference type="ARBA" id="ARBA00023136"/>
    </source>
</evidence>
<dbReference type="InterPro" id="IPR001750">
    <property type="entry name" value="ND/Mrp_TM"/>
</dbReference>
<reference evidence="9 10" key="1">
    <citation type="submission" date="2016-10" db="EMBL/GenBank/DDBJ databases">
        <title>Genome sequence of Streptomyces gilvigriseus MUSC 26.</title>
        <authorList>
            <person name="Lee L.-H."/>
            <person name="Ser H.-L."/>
        </authorList>
    </citation>
    <scope>NUCLEOTIDE SEQUENCE [LARGE SCALE GENOMIC DNA]</scope>
    <source>
        <strain evidence="9 10">MUSC 26</strain>
    </source>
</reference>
<evidence type="ECO:0000259" key="8">
    <source>
        <dbReference type="Pfam" id="PF00662"/>
    </source>
</evidence>
<dbReference type="Pfam" id="PF00662">
    <property type="entry name" value="Proton_antipo_N"/>
    <property type="match status" value="1"/>
</dbReference>
<feature type="transmembrane region" description="Helical" evidence="6">
    <location>
        <begin position="419"/>
        <end position="444"/>
    </location>
</feature>
<feature type="transmembrane region" description="Helical" evidence="6">
    <location>
        <begin position="465"/>
        <end position="488"/>
    </location>
</feature>
<feature type="transmembrane region" description="Helical" evidence="6">
    <location>
        <begin position="181"/>
        <end position="204"/>
    </location>
</feature>
<feature type="domain" description="NADH-Ubiquinone oxidoreductase (complex I) chain 5 N-terminal" evidence="8">
    <location>
        <begin position="69"/>
        <end position="119"/>
    </location>
</feature>
<evidence type="ECO:0000256" key="5">
    <source>
        <dbReference type="RuleBase" id="RU000320"/>
    </source>
</evidence>
<dbReference type="GO" id="GO:0016020">
    <property type="term" value="C:membrane"/>
    <property type="evidence" value="ECO:0007669"/>
    <property type="project" value="UniProtKB-SubCell"/>
</dbReference>
<feature type="transmembrane region" description="Helical" evidence="6">
    <location>
        <begin position="280"/>
        <end position="301"/>
    </location>
</feature>
<feature type="domain" description="NADH:quinone oxidoreductase/Mrp antiporter transmembrane" evidence="7">
    <location>
        <begin position="135"/>
        <end position="419"/>
    </location>
</feature>
<comment type="subcellular location">
    <subcellularLocation>
        <location evidence="1">Endomembrane system</location>
        <topology evidence="1">Multi-pass membrane protein</topology>
    </subcellularLocation>
    <subcellularLocation>
        <location evidence="5">Membrane</location>
        <topology evidence="5">Multi-pass membrane protein</topology>
    </subcellularLocation>
</comment>
<dbReference type="PANTHER" id="PTHR42829">
    <property type="entry name" value="NADH-UBIQUINONE OXIDOREDUCTASE CHAIN 5"/>
    <property type="match status" value="1"/>
</dbReference>
<feature type="transmembrane region" description="Helical" evidence="6">
    <location>
        <begin position="248"/>
        <end position="268"/>
    </location>
</feature>
<dbReference type="PRINTS" id="PR01434">
    <property type="entry name" value="NADHDHGNASE5"/>
</dbReference>
<dbReference type="GO" id="GO:0012505">
    <property type="term" value="C:endomembrane system"/>
    <property type="evidence" value="ECO:0007669"/>
    <property type="project" value="UniProtKB-SubCell"/>
</dbReference>
<keyword evidence="2 5" id="KW-0812">Transmembrane</keyword>
<evidence type="ECO:0000256" key="6">
    <source>
        <dbReference type="SAM" id="Phobius"/>
    </source>
</evidence>
<accession>A0A1J7BK79</accession>
<dbReference type="InterPro" id="IPR001516">
    <property type="entry name" value="Proton_antipo_N"/>
</dbReference>
<evidence type="ECO:0000313" key="10">
    <source>
        <dbReference type="Proteomes" id="UP000243342"/>
    </source>
</evidence>
<dbReference type="Pfam" id="PF00361">
    <property type="entry name" value="Proton_antipo_M"/>
    <property type="match status" value="1"/>
</dbReference>
<dbReference type="STRING" id="1428644.BIV57_02785"/>
<evidence type="ECO:0000256" key="3">
    <source>
        <dbReference type="ARBA" id="ARBA00022989"/>
    </source>
</evidence>
<dbReference type="RefSeq" id="WP_071655013.1">
    <property type="nucleotide sequence ID" value="NZ_MLCF01000008.1"/>
</dbReference>
<protein>
    <submittedName>
        <fullName evidence="9">NADH-quinone oxidoreductase subunit L</fullName>
    </submittedName>
</protein>
<feature type="transmembrane region" description="Helical" evidence="6">
    <location>
        <begin position="508"/>
        <end position="530"/>
    </location>
</feature>
<sequence>MNSLLGLLIAAPLLGAAVLLLGGRFVDRVAPVLGSALAGLSFVLGAILFSNLLGKPASGRAIDSDLFTWMHVGTFKADAAFHLDQLSMTFVLLITGVGTLIHIYSIGYMAHDEKRRKFFGYLNLFLAAMLILVLADNYLLLYVGWEGVGLASYLLIGFWQHKPSAATAAKKAFLVNRVGDIGLAVAVFLMFTTFGTFTFQGILHPSVVSSAGQGKATALGLVLLLAACGKSAQVPLQSWLGDAMEGPTPVSALIHAATMVTAGVYLITRSSAIFNAAPTAQLAVVCVGAVTLLFGAIVGCAKDDIKKALAGSTMSQIGYMILAAGLGPIGYVFAIMHLVTHGFFKAGLFLGAGSIMHAREDEVDMRKYGGLWKKMPWTFATFGLGYLAIIGFPGLSGFFSKDKIIEAAFAKGGTEGWILGGAALLGAAITAYYMSRIMVMTFFGKPRYTTKAEGGTSPEAHESPAVMVAPMVVLAVGSVFAGGFFSLGSRFLHWLEPVTGHSEGHSPVSTGVLTAATIVLMLLGMGLAWFQYGMREVPAAAPRSIWPVRLARRDLGQDDFNHAVFVRGGTRFADGLAEFDAKGVDGAVRGVAGAVGGGSSRLRKLQNGYVRSYAFSMFGGAVLIVAATLFMRAV</sequence>
<comment type="caution">
    <text evidence="9">The sequence shown here is derived from an EMBL/GenBank/DDBJ whole genome shotgun (WGS) entry which is preliminary data.</text>
</comment>
<organism evidence="9 10">
    <name type="scientific">Mangrovactinospora gilvigrisea</name>
    <dbReference type="NCBI Taxonomy" id="1428644"/>
    <lineage>
        <taxon>Bacteria</taxon>
        <taxon>Bacillati</taxon>
        <taxon>Actinomycetota</taxon>
        <taxon>Actinomycetes</taxon>
        <taxon>Kitasatosporales</taxon>
        <taxon>Streptomycetaceae</taxon>
        <taxon>Mangrovactinospora</taxon>
    </lineage>
</organism>
<keyword evidence="4 6" id="KW-0472">Membrane</keyword>
<feature type="transmembrane region" description="Helical" evidence="6">
    <location>
        <begin position="317"/>
        <end position="336"/>
    </location>
</feature>
<evidence type="ECO:0000259" key="7">
    <source>
        <dbReference type="Pfam" id="PF00361"/>
    </source>
</evidence>
<name>A0A1J7BK79_9ACTN</name>
<keyword evidence="3 6" id="KW-1133">Transmembrane helix</keyword>
<evidence type="ECO:0000256" key="1">
    <source>
        <dbReference type="ARBA" id="ARBA00004127"/>
    </source>
</evidence>
<dbReference type="NCBIfam" id="NF005141">
    <property type="entry name" value="PRK06590.1"/>
    <property type="match status" value="1"/>
</dbReference>
<feature type="transmembrane region" description="Helical" evidence="6">
    <location>
        <begin position="32"/>
        <end position="54"/>
    </location>
</feature>
<feature type="transmembrane region" description="Helical" evidence="6">
    <location>
        <begin position="610"/>
        <end position="631"/>
    </location>
</feature>
<dbReference type="Gene3D" id="1.20.5.2700">
    <property type="match status" value="1"/>
</dbReference>
<dbReference type="OrthoDB" id="9811798at2"/>
<proteinExistence type="predicted"/>
<dbReference type="AlphaFoldDB" id="A0A1J7BK79"/>
<evidence type="ECO:0000256" key="2">
    <source>
        <dbReference type="ARBA" id="ARBA00022692"/>
    </source>
</evidence>
<dbReference type="GO" id="GO:0015990">
    <property type="term" value="P:electron transport coupled proton transport"/>
    <property type="evidence" value="ECO:0007669"/>
    <property type="project" value="TreeGrafter"/>
</dbReference>
<gene>
    <name evidence="9" type="ORF">BIV57_02785</name>
</gene>
<dbReference type="GO" id="GO:0003954">
    <property type="term" value="F:NADH dehydrogenase activity"/>
    <property type="evidence" value="ECO:0007669"/>
    <property type="project" value="TreeGrafter"/>
</dbReference>
<feature type="transmembrane region" description="Helical" evidence="6">
    <location>
        <begin position="118"/>
        <end position="135"/>
    </location>
</feature>
<dbReference type="GO" id="GO:0008137">
    <property type="term" value="F:NADH dehydrogenase (ubiquinone) activity"/>
    <property type="evidence" value="ECO:0007669"/>
    <property type="project" value="InterPro"/>
</dbReference>
<dbReference type="EMBL" id="MLCF01000008">
    <property type="protein sequence ID" value="OIV39046.1"/>
    <property type="molecule type" value="Genomic_DNA"/>
</dbReference>
<keyword evidence="10" id="KW-1185">Reference proteome</keyword>
<dbReference type="PRINTS" id="PR01435">
    <property type="entry name" value="NPOXDRDTASE5"/>
</dbReference>
<dbReference type="InterPro" id="IPR018393">
    <property type="entry name" value="NADHpl_OxRdtase_5_subgr"/>
</dbReference>
<dbReference type="GO" id="GO:0042773">
    <property type="term" value="P:ATP synthesis coupled electron transport"/>
    <property type="evidence" value="ECO:0007669"/>
    <property type="project" value="InterPro"/>
</dbReference>
<dbReference type="NCBIfam" id="TIGR01974">
    <property type="entry name" value="NDH_I_L"/>
    <property type="match status" value="1"/>
</dbReference>
<evidence type="ECO:0000313" key="9">
    <source>
        <dbReference type="EMBL" id="OIV39046.1"/>
    </source>
</evidence>
<dbReference type="PANTHER" id="PTHR42829:SF2">
    <property type="entry name" value="NADH-UBIQUINONE OXIDOREDUCTASE CHAIN 5"/>
    <property type="match status" value="1"/>
</dbReference>
<feature type="transmembrane region" description="Helical" evidence="6">
    <location>
        <begin position="141"/>
        <end position="160"/>
    </location>
</feature>
<feature type="transmembrane region" description="Helical" evidence="6">
    <location>
        <begin position="89"/>
        <end position="106"/>
    </location>
</feature>
<dbReference type="InterPro" id="IPR003945">
    <property type="entry name" value="NU5C-like"/>
</dbReference>